<evidence type="ECO:0000313" key="4">
    <source>
        <dbReference type="EMBL" id="KAL3532625.1"/>
    </source>
</evidence>
<evidence type="ECO:0000256" key="1">
    <source>
        <dbReference type="SAM" id="MobiDB-lite"/>
    </source>
</evidence>
<dbReference type="EMBL" id="JBJUIK010000003">
    <property type="protein sequence ID" value="KAL3532625.1"/>
    <property type="molecule type" value="Genomic_DNA"/>
</dbReference>
<dbReference type="InterPro" id="IPR008480">
    <property type="entry name" value="DUF761_pln"/>
</dbReference>
<gene>
    <name evidence="4" type="ORF">ACH5RR_006146</name>
</gene>
<feature type="region of interest" description="Disordered" evidence="1">
    <location>
        <begin position="77"/>
        <end position="99"/>
    </location>
</feature>
<feature type="domain" description="DUF4408" evidence="3">
    <location>
        <begin position="10"/>
        <end position="38"/>
    </location>
</feature>
<keyword evidence="2" id="KW-0812">Transmembrane</keyword>
<dbReference type="InterPro" id="IPR025520">
    <property type="entry name" value="DUF4408"/>
</dbReference>
<dbReference type="AlphaFoldDB" id="A0ABD3AN56"/>
<evidence type="ECO:0000256" key="2">
    <source>
        <dbReference type="SAM" id="Phobius"/>
    </source>
</evidence>
<comment type="caution">
    <text evidence="4">The sequence shown here is derived from an EMBL/GenBank/DDBJ whole genome shotgun (WGS) entry which is preliminary data.</text>
</comment>
<keyword evidence="2" id="KW-0472">Membrane</keyword>
<dbReference type="Pfam" id="PF05553">
    <property type="entry name" value="DUF761"/>
    <property type="match status" value="1"/>
</dbReference>
<dbReference type="PANTHER" id="PTHR33098:SF57">
    <property type="entry name" value="DUF4408 DOMAIN PROTEIN"/>
    <property type="match status" value="1"/>
</dbReference>
<dbReference type="Proteomes" id="UP001630127">
    <property type="component" value="Unassembled WGS sequence"/>
</dbReference>
<dbReference type="PANTHER" id="PTHR33098">
    <property type="entry name" value="COTTON FIBER (DUF761)"/>
    <property type="match status" value="1"/>
</dbReference>
<keyword evidence="5" id="KW-1185">Reference proteome</keyword>
<name>A0ABD3AN56_9GENT</name>
<evidence type="ECO:0000313" key="5">
    <source>
        <dbReference type="Proteomes" id="UP001630127"/>
    </source>
</evidence>
<protein>
    <recommendedName>
        <fullName evidence="3">DUF4408 domain-containing protein</fullName>
    </recommendedName>
</protein>
<dbReference type="Pfam" id="PF14364">
    <property type="entry name" value="DUF4408"/>
    <property type="match status" value="1"/>
</dbReference>
<accession>A0ABD3AN56</accession>
<proteinExistence type="predicted"/>
<sequence length="192" mass="22158">MNGAIQSTVSCISSLFTPTVLFCILNLIIGTIFITSRLKKKDSNQQLGEDHMVNSSPPQLVRVPSFLDRVKSFSNFSSSYRSEQPDPFRPAAQNADPDEELEKKVEVDVILESHDQRMMEKSVVVEELDDRRRRTEMVRVRKGRWSDETVSFGEDEGGGVDEKADDFINRFRQQLKLQRLNSILRYKEMLNR</sequence>
<reference evidence="4 5" key="1">
    <citation type="submission" date="2024-11" db="EMBL/GenBank/DDBJ databases">
        <title>A near-complete genome assembly of Cinchona calisaya.</title>
        <authorList>
            <person name="Lian D.C."/>
            <person name="Zhao X.W."/>
            <person name="Wei L."/>
        </authorList>
    </citation>
    <scope>NUCLEOTIDE SEQUENCE [LARGE SCALE GENOMIC DNA]</scope>
    <source>
        <tissue evidence="4">Nenye</tissue>
    </source>
</reference>
<feature type="transmembrane region" description="Helical" evidence="2">
    <location>
        <begin position="12"/>
        <end position="34"/>
    </location>
</feature>
<organism evidence="4 5">
    <name type="scientific">Cinchona calisaya</name>
    <dbReference type="NCBI Taxonomy" id="153742"/>
    <lineage>
        <taxon>Eukaryota</taxon>
        <taxon>Viridiplantae</taxon>
        <taxon>Streptophyta</taxon>
        <taxon>Embryophyta</taxon>
        <taxon>Tracheophyta</taxon>
        <taxon>Spermatophyta</taxon>
        <taxon>Magnoliopsida</taxon>
        <taxon>eudicotyledons</taxon>
        <taxon>Gunneridae</taxon>
        <taxon>Pentapetalae</taxon>
        <taxon>asterids</taxon>
        <taxon>lamiids</taxon>
        <taxon>Gentianales</taxon>
        <taxon>Rubiaceae</taxon>
        <taxon>Cinchonoideae</taxon>
        <taxon>Cinchoneae</taxon>
        <taxon>Cinchona</taxon>
    </lineage>
</organism>
<evidence type="ECO:0000259" key="3">
    <source>
        <dbReference type="Pfam" id="PF14364"/>
    </source>
</evidence>
<keyword evidence="2" id="KW-1133">Transmembrane helix</keyword>